<feature type="domain" description="Insecticide toxin TcdB middle/C-terminal" evidence="4">
    <location>
        <begin position="862"/>
        <end position="1009"/>
    </location>
</feature>
<dbReference type="Proteomes" id="UP000541535">
    <property type="component" value="Unassembled WGS sequence"/>
</dbReference>
<evidence type="ECO:0000259" key="4">
    <source>
        <dbReference type="Pfam" id="PF12255"/>
    </source>
</evidence>
<evidence type="ECO:0000256" key="1">
    <source>
        <dbReference type="ARBA" id="ARBA00004613"/>
    </source>
</evidence>
<organism evidence="6 7">
    <name type="scientific">Pseudoduganella violacea</name>
    <dbReference type="NCBI Taxonomy" id="1715466"/>
    <lineage>
        <taxon>Bacteria</taxon>
        <taxon>Pseudomonadati</taxon>
        <taxon>Pseudomonadota</taxon>
        <taxon>Betaproteobacteria</taxon>
        <taxon>Burkholderiales</taxon>
        <taxon>Oxalobacteraceae</taxon>
        <taxon>Telluria group</taxon>
        <taxon>Pseudoduganella</taxon>
    </lineage>
</organism>
<keyword evidence="3" id="KW-0843">Virulence</keyword>
<evidence type="ECO:0000313" key="6">
    <source>
        <dbReference type="EMBL" id="MBB3121747.1"/>
    </source>
</evidence>
<evidence type="ECO:0000313" key="7">
    <source>
        <dbReference type="Proteomes" id="UP000541535"/>
    </source>
</evidence>
<dbReference type="RefSeq" id="WP_229426383.1">
    <property type="nucleotide sequence ID" value="NZ_JACHXD010000019.1"/>
</dbReference>
<comment type="subcellular location">
    <subcellularLocation>
        <location evidence="1">Secreted</location>
    </subcellularLocation>
</comment>
<sequence length="1518" mass="164845">MKPTDTVTVAAPALPKGGGAIQGMGEALGNVGMSGQASLSLPLPITPGRGYAPTLALGYGSGGGNGVLGMGWQVSVPSISRRTTKGVPRYGEEDQFLAPDGEYMVPELDAQGRVVTAEVASYGGLALGQRYTVTRYYPSVMAGFDRIERWQGGGEDFWLLHGVDGQLHCLGKRPQSRIADPTAPAQKIASWLLDESVSPTGEHICYEYLSEDSAGVDMSGNEAQRSQTANRYLGRVQYGNTEGYAPLYAWGKAGEGEEPRWLFTLIFDYGERTMDALSAPTWAPIQAWPCRLDSFSSYAYGFEVRTHRLCHQVLMFHHFPQELGQENTLVKRLLLDYVQTPVLSQLVTAQILAYAASGDSALPPLEFDYTPFDPAAATAGYQPLPAFAGLNDGTQYQLVDLYGEGLPGILYQVGTDWRYQAPQRGSAGPDAISYGAWQSLPALPSLIPARKMLSDVSGDGRLDWLVTGPAMAGYFTLGPDRRWSGFIPFPAFPVEFLQPSAQLADLVGDGLSDLALIGPDSVRMYRNLRLDGFGPPRDVAHDAANPLPVIGHDPAAFVGFSDVLGSGQQHLVYIRHDSLECWPNLGWGRFGTPLVLADLPFDAATFDPARIFLADLDGSGASDLIYAEADHFLIFLNQSGNGFSAAPLRLPMPPGVRYDRLDQLSFADMDGCGCANLVLSVSHMAPRHWYYSFAPVKPYLLNKVNNNMGGATELHYRSSAQEWLDEKQEKPDSVCQLPFAMPLLSATLSLDEINGNTLTQQYLYRQGVYAGVDREFRGFSFVQHTDTSAMAAATAPDVPITAPAQTRVWYHTGQEGAELHPAVPPYADPALFALGPTRFSVFDPASGQDQPLLPADAAMRYQLEQALKGQVLRTELYGADANPRHATPYSVQTSQYQVRLVQAGAARYPDCALLPMLQEQLSVNYDRIGADPQVQQSVNLQVDAYGTVTHSVAIAYARRPQPAVNPYPASVPDTQWRSTYDESQQPLRLTESLASVYNLDDPQVWRLGLPYQARSNAITDPSGYSGYPADQRGLDYAALHRPDGVLGSQQKRIFAGQAVTYYFNAGGTAPLPAGVAPPPLALVEHVDSAELDEAALAAYAGIADLDARLQRAGYRQQPEVLAQPGAPAAQVWVVPKGYTSYVDQDGNWLPFYRPRASQTTQIVGPQSLTYDQYTCCVLALTDALGNQTRAQYDYRFLAPWQVTDVNGNQQQALFDALGRVVAGSWFGQELGPDGKPAAVGFAPVGDFNAQAPELASIPAALAHPEGAVQQAASVSLYAPYSWMGRIEEAGLAAYCRANESVAGLWAALQQAHLITADGCVLARGRAWAAGRQSLPGIPEEVRPLLLAAERSPVHTAVLTPDQYPGVAGRQVQIQLSYGDGFGRPLQACQQTVPGPAYMLDEQGQLVLENGQPVLGDTGSAPRWIVSGRVEYNNKGWAVRRYQPYFLDQPGYVADTEARQWGYADTVYYDPLGRVDAVVTALGYLRRTQYYPWFSVAEDENDTLSEVLNGQSQRALAEL</sequence>
<evidence type="ECO:0000259" key="5">
    <source>
        <dbReference type="Pfam" id="PF12256"/>
    </source>
</evidence>
<proteinExistence type="predicted"/>
<dbReference type="InterPro" id="IPR022045">
    <property type="entry name" value="TcdB_toxin_mid/N"/>
</dbReference>
<evidence type="ECO:0000256" key="2">
    <source>
        <dbReference type="ARBA" id="ARBA00022525"/>
    </source>
</evidence>
<keyword evidence="2" id="KW-0964">Secreted</keyword>
<keyword evidence="7" id="KW-1185">Reference proteome</keyword>
<evidence type="ECO:0008006" key="8">
    <source>
        <dbReference type="Google" id="ProtNLM"/>
    </source>
</evidence>
<evidence type="ECO:0000256" key="3">
    <source>
        <dbReference type="ARBA" id="ARBA00023026"/>
    </source>
</evidence>
<feature type="domain" description="Insecticide toxin TcdB middle/N-terminal" evidence="5">
    <location>
        <begin position="651"/>
        <end position="813"/>
    </location>
</feature>
<dbReference type="Pfam" id="PF12256">
    <property type="entry name" value="TcdB_toxin_midN"/>
    <property type="match status" value="1"/>
</dbReference>
<dbReference type="Pfam" id="PF03534">
    <property type="entry name" value="SpvB"/>
    <property type="match status" value="1"/>
</dbReference>
<dbReference type="GO" id="GO:0005576">
    <property type="term" value="C:extracellular region"/>
    <property type="evidence" value="ECO:0007669"/>
    <property type="project" value="UniProtKB-SubCell"/>
</dbReference>
<dbReference type="GO" id="GO:0005737">
    <property type="term" value="C:cytoplasm"/>
    <property type="evidence" value="ECO:0007669"/>
    <property type="project" value="InterPro"/>
</dbReference>
<accession>A0A7W5FWE0</accession>
<dbReference type="Pfam" id="PF12255">
    <property type="entry name" value="TcdB_toxin_midC"/>
    <property type="match status" value="1"/>
</dbReference>
<dbReference type="SUPFAM" id="SSF69318">
    <property type="entry name" value="Integrin alpha N-terminal domain"/>
    <property type="match status" value="1"/>
</dbReference>
<dbReference type="EMBL" id="JACHXD010000019">
    <property type="protein sequence ID" value="MBB3121747.1"/>
    <property type="molecule type" value="Genomic_DNA"/>
</dbReference>
<dbReference type="PRINTS" id="PR01341">
    <property type="entry name" value="SALSPVBPROT"/>
</dbReference>
<dbReference type="InterPro" id="IPR022044">
    <property type="entry name" value="TcdB_toxin_mid/C"/>
</dbReference>
<comment type="caution">
    <text evidence="6">The sequence shown here is derived from an EMBL/GenBank/DDBJ whole genome shotgun (WGS) entry which is preliminary data.</text>
</comment>
<dbReference type="InterPro" id="IPR028994">
    <property type="entry name" value="Integrin_alpha_N"/>
</dbReference>
<reference evidence="6 7" key="1">
    <citation type="submission" date="2020-08" db="EMBL/GenBank/DDBJ databases">
        <title>Genomic Encyclopedia of Type Strains, Phase III (KMG-III): the genomes of soil and plant-associated and newly described type strains.</title>
        <authorList>
            <person name="Whitman W."/>
        </authorList>
    </citation>
    <scope>NUCLEOTIDE SEQUENCE [LARGE SCALE GENOMIC DNA]</scope>
    <source>
        <strain evidence="6 7">CECT 8897</strain>
    </source>
</reference>
<protein>
    <recommendedName>
        <fullName evidence="8">Toxin</fullName>
    </recommendedName>
</protein>
<name>A0A7W5FWE0_9BURK</name>
<dbReference type="InterPro" id="IPR003284">
    <property type="entry name" value="Sal_SpvB"/>
</dbReference>
<gene>
    <name evidence="6" type="ORF">FHS03_004839</name>
</gene>